<dbReference type="OrthoDB" id="6931805at2759"/>
<feature type="region of interest" description="Disordered" evidence="1">
    <location>
        <begin position="49"/>
        <end position="125"/>
    </location>
</feature>
<organism evidence="2 3">
    <name type="scientific">Parnassius apollo</name>
    <name type="common">Apollo butterfly</name>
    <name type="synonym">Papilio apollo</name>
    <dbReference type="NCBI Taxonomy" id="110799"/>
    <lineage>
        <taxon>Eukaryota</taxon>
        <taxon>Metazoa</taxon>
        <taxon>Ecdysozoa</taxon>
        <taxon>Arthropoda</taxon>
        <taxon>Hexapoda</taxon>
        <taxon>Insecta</taxon>
        <taxon>Pterygota</taxon>
        <taxon>Neoptera</taxon>
        <taxon>Endopterygota</taxon>
        <taxon>Lepidoptera</taxon>
        <taxon>Glossata</taxon>
        <taxon>Ditrysia</taxon>
        <taxon>Papilionoidea</taxon>
        <taxon>Papilionidae</taxon>
        <taxon>Parnassiinae</taxon>
        <taxon>Parnassini</taxon>
        <taxon>Parnassius</taxon>
        <taxon>Parnassius</taxon>
    </lineage>
</organism>
<accession>A0A8S3XCA9</accession>
<comment type="caution">
    <text evidence="2">The sequence shown here is derived from an EMBL/GenBank/DDBJ whole genome shotgun (WGS) entry which is preliminary data.</text>
</comment>
<dbReference type="AlphaFoldDB" id="A0A8S3XCA9"/>
<evidence type="ECO:0000256" key="1">
    <source>
        <dbReference type="SAM" id="MobiDB-lite"/>
    </source>
</evidence>
<evidence type="ECO:0000313" key="2">
    <source>
        <dbReference type="EMBL" id="CAG5016418.1"/>
    </source>
</evidence>
<dbReference type="Proteomes" id="UP000691718">
    <property type="component" value="Unassembled WGS sequence"/>
</dbReference>
<protein>
    <submittedName>
        <fullName evidence="2">(apollo) hypothetical protein</fullName>
    </submittedName>
</protein>
<proteinExistence type="predicted"/>
<sequence>MAKKTLSSAQIQNYLTIPLGIEDEQDSSGAESDDDIAVIRSSVNKLCETFSDTDDEEESVSLNRYESASPLSGSCGSDMQQHISNPSSTIPDVPSTSRSNASRTHQSTVVSSESTMPKDAAPTPAASVFRKKRNIIWKKTTFHPTNQIYAMRTVNKGRLGKTIQIPSMKDLKSSKKERGYSEEWVGNVNGTDIVTVMWYDNKPVVLTSSFVEKEPTQKVRRFC</sequence>
<reference evidence="2" key="1">
    <citation type="submission" date="2021-04" db="EMBL/GenBank/DDBJ databases">
        <authorList>
            <person name="Tunstrom K."/>
        </authorList>
    </citation>
    <scope>NUCLEOTIDE SEQUENCE</scope>
</reference>
<name>A0A8S3XCA9_PARAO</name>
<keyword evidence="3" id="KW-1185">Reference proteome</keyword>
<dbReference type="EMBL" id="CAJQZP010001098">
    <property type="protein sequence ID" value="CAG5016418.1"/>
    <property type="molecule type" value="Genomic_DNA"/>
</dbReference>
<evidence type="ECO:0000313" key="3">
    <source>
        <dbReference type="Proteomes" id="UP000691718"/>
    </source>
</evidence>
<gene>
    <name evidence="2" type="ORF">PAPOLLO_LOCUS16518</name>
</gene>
<feature type="compositionally biased region" description="Polar residues" evidence="1">
    <location>
        <begin position="62"/>
        <end position="115"/>
    </location>
</feature>